<proteinExistence type="predicted"/>
<evidence type="ECO:0008006" key="2">
    <source>
        <dbReference type="Google" id="ProtNLM"/>
    </source>
</evidence>
<gene>
    <name evidence="1" type="ORF">BWY43_00040</name>
</gene>
<reference evidence="1" key="1">
    <citation type="submission" date="2017-02" db="EMBL/GenBank/DDBJ databases">
        <title>Delving into the versatile metabolic prowess of the omnipresent phylum Bacteroidetes.</title>
        <authorList>
            <person name="Nobu M.K."/>
            <person name="Mei R."/>
            <person name="Narihiro T."/>
            <person name="Kuroda K."/>
            <person name="Liu W.-T."/>
        </authorList>
    </citation>
    <scope>NUCLEOTIDE SEQUENCE</scope>
    <source>
        <strain evidence="1">ADurb.Bin280</strain>
    </source>
</reference>
<dbReference type="InterPro" id="IPR027417">
    <property type="entry name" value="P-loop_NTPase"/>
</dbReference>
<dbReference type="Proteomes" id="UP000485367">
    <property type="component" value="Unassembled WGS sequence"/>
</dbReference>
<sequence>MVVYLYAPYQISQNLVDKKSKRSYTDKKRDIHERNAKFLSEVEREYLNLAKNNPEWRTIVCTEGDKLLSVQEISEKIFSVIEGNQKSSPKKVVSSARLF</sequence>
<dbReference type="Gene3D" id="3.40.50.300">
    <property type="entry name" value="P-loop containing nucleotide triphosphate hydrolases"/>
    <property type="match status" value="1"/>
</dbReference>
<accession>A0A1V5SFE8</accession>
<dbReference type="EMBL" id="MWBO01000006">
    <property type="protein sequence ID" value="OQA53269.1"/>
    <property type="molecule type" value="Genomic_DNA"/>
</dbReference>
<organism evidence="1">
    <name type="scientific">candidate division WS2 bacterium ADurb.Bin280</name>
    <dbReference type="NCBI Taxonomy" id="1852829"/>
    <lineage>
        <taxon>Bacteria</taxon>
        <taxon>candidate division WS2</taxon>
    </lineage>
</organism>
<protein>
    <recommendedName>
        <fullName evidence="2">Thymidylate kinase</fullName>
    </recommendedName>
</protein>
<name>A0A1V5SFE8_9BACT</name>
<evidence type="ECO:0000313" key="1">
    <source>
        <dbReference type="EMBL" id="OQA53269.1"/>
    </source>
</evidence>
<comment type="caution">
    <text evidence="1">The sequence shown here is derived from an EMBL/GenBank/DDBJ whole genome shotgun (WGS) entry which is preliminary data.</text>
</comment>
<dbReference type="AlphaFoldDB" id="A0A1V5SFE8"/>